<dbReference type="STRING" id="62062.ENSHHUP00000054477"/>
<name>A0A4W5NTU0_9TELE</name>
<proteinExistence type="predicted"/>
<reference evidence="5" key="1">
    <citation type="submission" date="2018-06" db="EMBL/GenBank/DDBJ databases">
        <title>Genome assembly of Danube salmon.</title>
        <authorList>
            <person name="Macqueen D.J."/>
            <person name="Gundappa M.K."/>
        </authorList>
    </citation>
    <scope>NUCLEOTIDE SEQUENCE [LARGE SCALE GENOMIC DNA]</scope>
</reference>
<evidence type="ECO:0000259" key="3">
    <source>
        <dbReference type="Pfam" id="PF24437"/>
    </source>
</evidence>
<protein>
    <recommendedName>
        <fullName evidence="6">Integrator complex subunit 7</fullName>
    </recommendedName>
</protein>
<feature type="region of interest" description="Disordered" evidence="1">
    <location>
        <begin position="231"/>
        <end position="259"/>
    </location>
</feature>
<dbReference type="GeneTree" id="ENSGT00390000011724"/>
<dbReference type="PANTHER" id="PTHR13322:SF2">
    <property type="entry name" value="INTEGRATOR COMPLEX SUBUNIT 7"/>
    <property type="match status" value="1"/>
</dbReference>
<reference evidence="4" key="2">
    <citation type="submission" date="2025-08" db="UniProtKB">
        <authorList>
            <consortium name="Ensembl"/>
        </authorList>
    </citation>
    <scope>IDENTIFICATION</scope>
</reference>
<evidence type="ECO:0000256" key="1">
    <source>
        <dbReference type="SAM" id="MobiDB-lite"/>
    </source>
</evidence>
<feature type="compositionally biased region" description="Low complexity" evidence="1">
    <location>
        <begin position="235"/>
        <end position="251"/>
    </location>
</feature>
<accession>A0A4W5NTU0</accession>
<dbReference type="InterPro" id="IPR033060">
    <property type="entry name" value="INTS7"/>
</dbReference>
<organism evidence="4 5">
    <name type="scientific">Hucho hucho</name>
    <name type="common">huchen</name>
    <dbReference type="NCBI Taxonomy" id="62062"/>
    <lineage>
        <taxon>Eukaryota</taxon>
        <taxon>Metazoa</taxon>
        <taxon>Chordata</taxon>
        <taxon>Craniata</taxon>
        <taxon>Vertebrata</taxon>
        <taxon>Euteleostomi</taxon>
        <taxon>Actinopterygii</taxon>
        <taxon>Neopterygii</taxon>
        <taxon>Teleostei</taxon>
        <taxon>Protacanthopterygii</taxon>
        <taxon>Salmoniformes</taxon>
        <taxon>Salmonidae</taxon>
        <taxon>Salmoninae</taxon>
        <taxon>Hucho</taxon>
    </lineage>
</organism>
<feature type="domain" description="Integrator complex subunit 7 helical bundle" evidence="3">
    <location>
        <begin position="67"/>
        <end position="139"/>
    </location>
</feature>
<dbReference type="PANTHER" id="PTHR13322">
    <property type="entry name" value="C1ORF73 PROTEIN"/>
    <property type="match status" value="1"/>
</dbReference>
<dbReference type="InterPro" id="IPR056517">
    <property type="entry name" value="INTS7_HB"/>
</dbReference>
<dbReference type="GO" id="GO:0034472">
    <property type="term" value="P:snRNA 3'-end processing"/>
    <property type="evidence" value="ECO:0007669"/>
    <property type="project" value="TreeGrafter"/>
</dbReference>
<reference evidence="4" key="3">
    <citation type="submission" date="2025-09" db="UniProtKB">
        <authorList>
            <consortium name="Ensembl"/>
        </authorList>
    </citation>
    <scope>IDENTIFICATION</scope>
</reference>
<evidence type="ECO:0000313" key="4">
    <source>
        <dbReference type="Ensembl" id="ENSHHUP00000054477.1"/>
    </source>
</evidence>
<dbReference type="InterPro" id="IPR054519">
    <property type="entry name" value="INTS7_C"/>
</dbReference>
<dbReference type="AlphaFoldDB" id="A0A4W5NTU0"/>
<dbReference type="Proteomes" id="UP000314982">
    <property type="component" value="Unassembled WGS sequence"/>
</dbReference>
<evidence type="ECO:0000259" key="2">
    <source>
        <dbReference type="Pfam" id="PF22965"/>
    </source>
</evidence>
<evidence type="ECO:0008006" key="6">
    <source>
        <dbReference type="Google" id="ProtNLM"/>
    </source>
</evidence>
<dbReference type="Pfam" id="PF22965">
    <property type="entry name" value="INTS7_C"/>
    <property type="match status" value="1"/>
</dbReference>
<dbReference type="Pfam" id="PF24437">
    <property type="entry name" value="INTS7_HB"/>
    <property type="match status" value="1"/>
</dbReference>
<sequence>MLVDLYRVAIHSYTNKLQVLLVSLVTVVFVASLSAEVKTVIKQQLENVANGWMVNRVARQASRMGCHEFSSELYQSLQTHVASEPLYLRLNSLKEFSQAVLCLSSLEDGDYSAAIAAIAEVLRFYQKGIASLTLALSPSPRTPTEPIPVQNNQQLPPALIPLVSKTNEIEQRVEPHNDYFSTQFLLIFSILGSHTVNVEASVVDEGCMEWKTGPKTTVSIKSLEDLYSQQLCHHQQQQQAQQARPKPAPQRSSVHARFQ</sequence>
<keyword evidence="5" id="KW-1185">Reference proteome</keyword>
<feature type="domain" description="Integrator complex subunit 7 C-terminal" evidence="2">
    <location>
        <begin position="164"/>
        <end position="210"/>
    </location>
</feature>
<dbReference type="Ensembl" id="ENSHHUT00000056365.1">
    <property type="protein sequence ID" value="ENSHHUP00000054477.1"/>
    <property type="gene ID" value="ENSHHUG00000032678.1"/>
</dbReference>
<dbReference type="GO" id="GO:0032039">
    <property type="term" value="C:integrator complex"/>
    <property type="evidence" value="ECO:0007669"/>
    <property type="project" value="InterPro"/>
</dbReference>
<evidence type="ECO:0000313" key="5">
    <source>
        <dbReference type="Proteomes" id="UP000314982"/>
    </source>
</evidence>